<dbReference type="Gene3D" id="3.30.160.60">
    <property type="entry name" value="Classic Zinc Finger"/>
    <property type="match status" value="2"/>
</dbReference>
<dbReference type="PANTHER" id="PTHR24379">
    <property type="entry name" value="KRAB AND ZINC FINGER DOMAIN-CONTAINING"/>
    <property type="match status" value="1"/>
</dbReference>
<dbReference type="InterPro" id="IPR013087">
    <property type="entry name" value="Znf_C2H2_type"/>
</dbReference>
<gene>
    <name evidence="7" type="ORF">NQ315_016994</name>
</gene>
<dbReference type="SUPFAM" id="SSF57667">
    <property type="entry name" value="beta-beta-alpha zinc fingers"/>
    <property type="match status" value="2"/>
</dbReference>
<evidence type="ECO:0000313" key="8">
    <source>
        <dbReference type="Proteomes" id="UP001159042"/>
    </source>
</evidence>
<evidence type="ECO:0000256" key="2">
    <source>
        <dbReference type="ARBA" id="ARBA00022737"/>
    </source>
</evidence>
<keyword evidence="4" id="KW-0862">Zinc</keyword>
<dbReference type="FunFam" id="3.30.160.60:FF:002203">
    <property type="entry name" value="Zinc finger protein 142-like Protein"/>
    <property type="match status" value="1"/>
</dbReference>
<evidence type="ECO:0000256" key="4">
    <source>
        <dbReference type="ARBA" id="ARBA00022833"/>
    </source>
</evidence>
<evidence type="ECO:0000256" key="1">
    <source>
        <dbReference type="ARBA" id="ARBA00022723"/>
    </source>
</evidence>
<accession>A0AAV8VBA2</accession>
<dbReference type="Pfam" id="PF00096">
    <property type="entry name" value="zf-C2H2"/>
    <property type="match status" value="1"/>
</dbReference>
<dbReference type="SMART" id="SM00355">
    <property type="entry name" value="ZnF_C2H2"/>
    <property type="match status" value="5"/>
</dbReference>
<keyword evidence="3 5" id="KW-0863">Zinc-finger</keyword>
<feature type="domain" description="C2H2-type" evidence="6">
    <location>
        <begin position="287"/>
        <end position="309"/>
    </location>
</feature>
<dbReference type="AlphaFoldDB" id="A0AAV8VBA2"/>
<organism evidence="7 8">
    <name type="scientific">Exocentrus adspersus</name>
    <dbReference type="NCBI Taxonomy" id="1586481"/>
    <lineage>
        <taxon>Eukaryota</taxon>
        <taxon>Metazoa</taxon>
        <taxon>Ecdysozoa</taxon>
        <taxon>Arthropoda</taxon>
        <taxon>Hexapoda</taxon>
        <taxon>Insecta</taxon>
        <taxon>Pterygota</taxon>
        <taxon>Neoptera</taxon>
        <taxon>Endopterygota</taxon>
        <taxon>Coleoptera</taxon>
        <taxon>Polyphaga</taxon>
        <taxon>Cucujiformia</taxon>
        <taxon>Chrysomeloidea</taxon>
        <taxon>Cerambycidae</taxon>
        <taxon>Lamiinae</taxon>
        <taxon>Acanthocinini</taxon>
        <taxon>Exocentrus</taxon>
    </lineage>
</organism>
<keyword evidence="1" id="KW-0479">Metal-binding</keyword>
<keyword evidence="8" id="KW-1185">Reference proteome</keyword>
<comment type="caution">
    <text evidence="7">The sequence shown here is derived from an EMBL/GenBank/DDBJ whole genome shotgun (WGS) entry which is preliminary data.</text>
</comment>
<evidence type="ECO:0000259" key="6">
    <source>
        <dbReference type="PROSITE" id="PS50157"/>
    </source>
</evidence>
<evidence type="ECO:0000256" key="3">
    <source>
        <dbReference type="ARBA" id="ARBA00022771"/>
    </source>
</evidence>
<evidence type="ECO:0000313" key="7">
    <source>
        <dbReference type="EMBL" id="KAJ8911300.1"/>
    </source>
</evidence>
<name>A0AAV8VBA2_9CUCU</name>
<protein>
    <recommendedName>
        <fullName evidence="6">C2H2-type domain-containing protein</fullName>
    </recommendedName>
</protein>
<feature type="domain" description="C2H2-type" evidence="6">
    <location>
        <begin position="194"/>
        <end position="221"/>
    </location>
</feature>
<sequence>MEEDAVIRRQIKIQKHDAVEAEDDDLMYGVKESQVKKLSYRDADIEKQEGPAFEFVNVETLELTKEDYKIYPENGASYAEIDKSETKPIVDKPMEGATEVASEPKDLNTNLSTSSIVDSADLSAHPLDFEWYKSGSCNFKSEYSTCFKGYVSMPKDASQIHCFRCNLCSYTTDQEDSLETHTSVHKDRSCTKWFKCDSCDFQSKQRTSLTAHVLIHTDLSKIKWFKCRQCDFQSRHRTSLKCHVSIHKDPSEVKWFKCDFCDFQSRYKSSLTAHVLLHRDPSEAKWFECRLCGFKTRRNYYLKQHMLKH</sequence>
<dbReference type="GO" id="GO:0008270">
    <property type="term" value="F:zinc ion binding"/>
    <property type="evidence" value="ECO:0007669"/>
    <property type="project" value="UniProtKB-KW"/>
</dbReference>
<proteinExistence type="predicted"/>
<dbReference type="EMBL" id="JANEYG010000201">
    <property type="protein sequence ID" value="KAJ8911300.1"/>
    <property type="molecule type" value="Genomic_DNA"/>
</dbReference>
<dbReference type="PANTHER" id="PTHR24379:SF121">
    <property type="entry name" value="C2H2-TYPE DOMAIN-CONTAINING PROTEIN"/>
    <property type="match status" value="1"/>
</dbReference>
<keyword evidence="2" id="KW-0677">Repeat</keyword>
<evidence type="ECO:0000256" key="5">
    <source>
        <dbReference type="PROSITE-ProRule" id="PRU00042"/>
    </source>
</evidence>
<dbReference type="PROSITE" id="PS50157">
    <property type="entry name" value="ZINC_FINGER_C2H2_2"/>
    <property type="match status" value="2"/>
</dbReference>
<dbReference type="Proteomes" id="UP001159042">
    <property type="component" value="Unassembled WGS sequence"/>
</dbReference>
<dbReference type="InterPro" id="IPR036236">
    <property type="entry name" value="Znf_C2H2_sf"/>
</dbReference>
<reference evidence="7 8" key="1">
    <citation type="journal article" date="2023" name="Insect Mol. Biol.">
        <title>Genome sequencing provides insights into the evolution of gene families encoding plant cell wall-degrading enzymes in longhorned beetles.</title>
        <authorList>
            <person name="Shin N.R."/>
            <person name="Okamura Y."/>
            <person name="Kirsch R."/>
            <person name="Pauchet Y."/>
        </authorList>
    </citation>
    <scope>NUCLEOTIDE SEQUENCE [LARGE SCALE GENOMIC DNA]</scope>
    <source>
        <strain evidence="7">EAD_L_NR</strain>
    </source>
</reference>